<name>A0ACC1KZ81_9FUNG</name>
<organism evidence="1 2">
    <name type="scientific">Coemansia helicoidea</name>
    <dbReference type="NCBI Taxonomy" id="1286919"/>
    <lineage>
        <taxon>Eukaryota</taxon>
        <taxon>Fungi</taxon>
        <taxon>Fungi incertae sedis</taxon>
        <taxon>Zoopagomycota</taxon>
        <taxon>Kickxellomycotina</taxon>
        <taxon>Kickxellomycetes</taxon>
        <taxon>Kickxellales</taxon>
        <taxon>Kickxellaceae</taxon>
        <taxon>Coemansia</taxon>
    </lineage>
</organism>
<gene>
    <name evidence="1" type="ORF">H4R21_004300</name>
</gene>
<reference evidence="1" key="1">
    <citation type="submission" date="2022-07" db="EMBL/GenBank/DDBJ databases">
        <title>Phylogenomic reconstructions and comparative analyses of Kickxellomycotina fungi.</title>
        <authorList>
            <person name="Reynolds N.K."/>
            <person name="Stajich J.E."/>
            <person name="Barry K."/>
            <person name="Grigoriev I.V."/>
            <person name="Crous P."/>
            <person name="Smith M.E."/>
        </authorList>
    </citation>
    <scope>NUCLEOTIDE SEQUENCE</scope>
    <source>
        <strain evidence="1">BCRC 34780</strain>
    </source>
</reference>
<accession>A0ACC1KZ81</accession>
<comment type="caution">
    <text evidence="1">The sequence shown here is derived from an EMBL/GenBank/DDBJ whole genome shotgun (WGS) entry which is preliminary data.</text>
</comment>
<keyword evidence="2" id="KW-1185">Reference proteome</keyword>
<dbReference type="Proteomes" id="UP001140087">
    <property type="component" value="Unassembled WGS sequence"/>
</dbReference>
<sequence length="210" mass="21847">MTIAASADDSSSSSSSLVCVFCGSSSGNDPAYAEAAQELGRELVRNGYGLVYGGGTGGLMGSVAHATSESGGRVVGIMPRPMTSIEGCGNQVGEMIMVDSMHQRKSLMNDHAAAFIALPGGFGTLEELLEMTTWSKLSIHAKPLIAVNTNGYYSPLQAMIKQGVDMGFIDDSGNDTIVFCDTPAAAVAAIKTYIPQAKRDDVDWAPKVAA</sequence>
<evidence type="ECO:0000313" key="1">
    <source>
        <dbReference type="EMBL" id="KAJ2797494.1"/>
    </source>
</evidence>
<evidence type="ECO:0000313" key="2">
    <source>
        <dbReference type="Proteomes" id="UP001140087"/>
    </source>
</evidence>
<proteinExistence type="predicted"/>
<dbReference type="EMBL" id="JANBUN010001586">
    <property type="protein sequence ID" value="KAJ2797494.1"/>
    <property type="molecule type" value="Genomic_DNA"/>
</dbReference>
<protein>
    <submittedName>
        <fullName evidence="1">Uncharacterized protein</fullName>
    </submittedName>
</protein>